<dbReference type="FunFam" id="1.10.10.10:FF:000001">
    <property type="entry name" value="LysR family transcriptional regulator"/>
    <property type="match status" value="1"/>
</dbReference>
<keyword evidence="7" id="KW-1185">Reference proteome</keyword>
<dbReference type="InterPro" id="IPR036388">
    <property type="entry name" value="WH-like_DNA-bd_sf"/>
</dbReference>
<dbReference type="InterPro" id="IPR036390">
    <property type="entry name" value="WH_DNA-bd_sf"/>
</dbReference>
<evidence type="ECO:0000256" key="4">
    <source>
        <dbReference type="ARBA" id="ARBA00023163"/>
    </source>
</evidence>
<dbReference type="PANTHER" id="PTHR30537">
    <property type="entry name" value="HTH-TYPE TRANSCRIPTIONAL REGULATOR"/>
    <property type="match status" value="1"/>
</dbReference>
<dbReference type="Gene3D" id="1.10.10.10">
    <property type="entry name" value="Winged helix-like DNA-binding domain superfamily/Winged helix DNA-binding domain"/>
    <property type="match status" value="1"/>
</dbReference>
<dbReference type="Pfam" id="PF03466">
    <property type="entry name" value="LysR_substrate"/>
    <property type="match status" value="1"/>
</dbReference>
<evidence type="ECO:0000256" key="1">
    <source>
        <dbReference type="ARBA" id="ARBA00009437"/>
    </source>
</evidence>
<keyword evidence="3" id="KW-0238">DNA-binding</keyword>
<keyword evidence="2" id="KW-0805">Transcription regulation</keyword>
<dbReference type="Gene3D" id="3.40.190.290">
    <property type="match status" value="1"/>
</dbReference>
<dbReference type="GO" id="GO:0043565">
    <property type="term" value="F:sequence-specific DNA binding"/>
    <property type="evidence" value="ECO:0007669"/>
    <property type="project" value="TreeGrafter"/>
</dbReference>
<evidence type="ECO:0000259" key="5">
    <source>
        <dbReference type="PROSITE" id="PS50931"/>
    </source>
</evidence>
<dbReference type="Pfam" id="PF00126">
    <property type="entry name" value="HTH_1"/>
    <property type="match status" value="1"/>
</dbReference>
<comment type="similarity">
    <text evidence="1">Belongs to the LysR transcriptional regulatory family.</text>
</comment>
<evidence type="ECO:0000313" key="6">
    <source>
        <dbReference type="EMBL" id="TPH13906.1"/>
    </source>
</evidence>
<dbReference type="OrthoDB" id="9786526at2"/>
<evidence type="ECO:0000256" key="2">
    <source>
        <dbReference type="ARBA" id="ARBA00023015"/>
    </source>
</evidence>
<reference evidence="6 7" key="1">
    <citation type="submission" date="2019-01" db="EMBL/GenBank/DDBJ databases">
        <title>Litorilituus lipolytica sp. nov., isolated from intertidal sand of the Yellow Sea in China.</title>
        <authorList>
            <person name="Liu A."/>
        </authorList>
    </citation>
    <scope>NUCLEOTIDE SEQUENCE [LARGE SCALE GENOMIC DNA]</scope>
    <source>
        <strain evidence="6 7">RZ04</strain>
    </source>
</reference>
<dbReference type="AlphaFoldDB" id="A0A502KQY8"/>
<dbReference type="GO" id="GO:0003700">
    <property type="term" value="F:DNA-binding transcription factor activity"/>
    <property type="evidence" value="ECO:0007669"/>
    <property type="project" value="InterPro"/>
</dbReference>
<dbReference type="EMBL" id="SAWY01000027">
    <property type="protein sequence ID" value="TPH13906.1"/>
    <property type="molecule type" value="Genomic_DNA"/>
</dbReference>
<organism evidence="6 7">
    <name type="scientific">Litorilituus lipolyticus</name>
    <dbReference type="NCBI Taxonomy" id="2491017"/>
    <lineage>
        <taxon>Bacteria</taxon>
        <taxon>Pseudomonadati</taxon>
        <taxon>Pseudomonadota</taxon>
        <taxon>Gammaproteobacteria</taxon>
        <taxon>Alteromonadales</taxon>
        <taxon>Colwelliaceae</taxon>
        <taxon>Litorilituus</taxon>
    </lineage>
</organism>
<dbReference type="InterPro" id="IPR005119">
    <property type="entry name" value="LysR_subst-bd"/>
</dbReference>
<dbReference type="CDD" id="cd08422">
    <property type="entry name" value="PBP2_CrgA_like"/>
    <property type="match status" value="1"/>
</dbReference>
<comment type="caution">
    <text evidence="6">The sequence shown here is derived from an EMBL/GenBank/DDBJ whole genome shotgun (WGS) entry which is preliminary data.</text>
</comment>
<dbReference type="RefSeq" id="WP_140604040.1">
    <property type="nucleotide sequence ID" value="NZ_SAWY01000027.1"/>
</dbReference>
<dbReference type="Proteomes" id="UP000315303">
    <property type="component" value="Unassembled WGS sequence"/>
</dbReference>
<evidence type="ECO:0000313" key="7">
    <source>
        <dbReference type="Proteomes" id="UP000315303"/>
    </source>
</evidence>
<dbReference type="GO" id="GO:0006351">
    <property type="term" value="P:DNA-templated transcription"/>
    <property type="evidence" value="ECO:0007669"/>
    <property type="project" value="TreeGrafter"/>
</dbReference>
<proteinExistence type="inferred from homology"/>
<dbReference type="SUPFAM" id="SSF53850">
    <property type="entry name" value="Periplasmic binding protein-like II"/>
    <property type="match status" value="1"/>
</dbReference>
<dbReference type="InterPro" id="IPR000847">
    <property type="entry name" value="LysR_HTH_N"/>
</dbReference>
<feature type="domain" description="HTH lysR-type" evidence="5">
    <location>
        <begin position="1"/>
        <end position="63"/>
    </location>
</feature>
<keyword evidence="4" id="KW-0804">Transcription</keyword>
<dbReference type="PANTHER" id="PTHR30537:SF35">
    <property type="entry name" value="TRANSCRIPTIONAL REGULATORY PROTEIN"/>
    <property type="match status" value="1"/>
</dbReference>
<gene>
    <name evidence="6" type="ORF">EPA86_12370</name>
</gene>
<accession>A0A502KQY8</accession>
<dbReference type="PROSITE" id="PS50931">
    <property type="entry name" value="HTH_LYSR"/>
    <property type="match status" value="1"/>
</dbReference>
<evidence type="ECO:0000256" key="3">
    <source>
        <dbReference type="ARBA" id="ARBA00023125"/>
    </source>
</evidence>
<name>A0A502KQY8_9GAMM</name>
<protein>
    <submittedName>
        <fullName evidence="6">LysR family transcriptional regulator</fullName>
    </submittedName>
</protein>
<sequence length="304" mass="34221">MTLNTKLFDGVVIFCQVVKHKGFSAAAESTGHSTSYISKEINKLEARLGLRLLQRTTRSISLTAEGEIYFQQCKQLVSDAENALGMMTQSHVAPKGRLRISCPVAFGTKQLQPIISQYAQLYPQVELELDLNDRHIDVIQEGYDLAIRATGQLEESSLICKKIYQCEAFTLASKGFIEKYGKPTSPLELADYSCICYANMKRPSRWHYQSLTGDNIQVEVNQAILSNNAQMQLAMMQDGNGICRLPEFCLDNDTLATAVTLFEDYKKPIISVYVVYPSKKYLSPRVRGFIDLLSSKQNRDYIKA</sequence>
<dbReference type="InterPro" id="IPR058163">
    <property type="entry name" value="LysR-type_TF_proteobact-type"/>
</dbReference>
<dbReference type="SUPFAM" id="SSF46785">
    <property type="entry name" value="Winged helix' DNA-binding domain"/>
    <property type="match status" value="1"/>
</dbReference>